<dbReference type="PANTHER" id="PTHR34605:SF4">
    <property type="entry name" value="DNA ADENINE METHYLTRANSFERASE"/>
    <property type="match status" value="1"/>
</dbReference>
<dbReference type="InParanoid" id="A0A067M8A9"/>
<keyword evidence="1" id="KW-0233">DNA recombination</keyword>
<dbReference type="SUPFAM" id="SSF56349">
    <property type="entry name" value="DNA breaking-rejoining enzymes"/>
    <property type="match status" value="1"/>
</dbReference>
<dbReference type="HOGENOM" id="CLU_083223_0_0_1"/>
<evidence type="ECO:0000313" key="2">
    <source>
        <dbReference type="EMBL" id="KDQ08107.1"/>
    </source>
</evidence>
<feature type="non-terminal residue" evidence="2">
    <location>
        <position position="1"/>
    </location>
</feature>
<keyword evidence="3" id="KW-1185">Reference proteome</keyword>
<dbReference type="InterPro" id="IPR013762">
    <property type="entry name" value="Integrase-like_cat_sf"/>
</dbReference>
<evidence type="ECO:0000256" key="1">
    <source>
        <dbReference type="ARBA" id="ARBA00023172"/>
    </source>
</evidence>
<dbReference type="STRING" id="930990.A0A067M8A9"/>
<dbReference type="InterPro" id="IPR011010">
    <property type="entry name" value="DNA_brk_join_enz"/>
</dbReference>
<dbReference type="InterPro" id="IPR052925">
    <property type="entry name" value="Phage_Integrase-like_Recomb"/>
</dbReference>
<dbReference type="AlphaFoldDB" id="A0A067M8A9"/>
<gene>
    <name evidence="2" type="ORF">BOTBODRAFT_88476</name>
</gene>
<dbReference type="EMBL" id="KL198095">
    <property type="protein sequence ID" value="KDQ08107.1"/>
    <property type="molecule type" value="Genomic_DNA"/>
</dbReference>
<protein>
    <recommendedName>
        <fullName evidence="4">Tyr recombinase domain-containing protein</fullName>
    </recommendedName>
</protein>
<dbReference type="PANTHER" id="PTHR34605">
    <property type="entry name" value="PHAGE_INTEGRASE DOMAIN-CONTAINING PROTEIN"/>
    <property type="match status" value="1"/>
</dbReference>
<dbReference type="GO" id="GO:0015074">
    <property type="term" value="P:DNA integration"/>
    <property type="evidence" value="ECO:0007669"/>
    <property type="project" value="InterPro"/>
</dbReference>
<reference evidence="3" key="1">
    <citation type="journal article" date="2014" name="Proc. Natl. Acad. Sci. U.S.A.">
        <title>Extensive sampling of basidiomycete genomes demonstrates inadequacy of the white-rot/brown-rot paradigm for wood decay fungi.</title>
        <authorList>
            <person name="Riley R."/>
            <person name="Salamov A.A."/>
            <person name="Brown D.W."/>
            <person name="Nagy L.G."/>
            <person name="Floudas D."/>
            <person name="Held B.W."/>
            <person name="Levasseur A."/>
            <person name="Lombard V."/>
            <person name="Morin E."/>
            <person name="Otillar R."/>
            <person name="Lindquist E.A."/>
            <person name="Sun H."/>
            <person name="LaButti K.M."/>
            <person name="Schmutz J."/>
            <person name="Jabbour D."/>
            <person name="Luo H."/>
            <person name="Baker S.E."/>
            <person name="Pisabarro A.G."/>
            <person name="Walton J.D."/>
            <person name="Blanchette R.A."/>
            <person name="Henrissat B."/>
            <person name="Martin F."/>
            <person name="Cullen D."/>
            <person name="Hibbett D.S."/>
            <person name="Grigoriev I.V."/>
        </authorList>
    </citation>
    <scope>NUCLEOTIDE SEQUENCE [LARGE SCALE GENOMIC DNA]</scope>
    <source>
        <strain evidence="3">FD-172 SS1</strain>
    </source>
</reference>
<evidence type="ECO:0000313" key="3">
    <source>
        <dbReference type="Proteomes" id="UP000027195"/>
    </source>
</evidence>
<dbReference type="OrthoDB" id="5598396at2759"/>
<proteinExistence type="predicted"/>
<dbReference type="GO" id="GO:0003677">
    <property type="term" value="F:DNA binding"/>
    <property type="evidence" value="ECO:0007669"/>
    <property type="project" value="InterPro"/>
</dbReference>
<organism evidence="2 3">
    <name type="scientific">Botryobasidium botryosum (strain FD-172 SS1)</name>
    <dbReference type="NCBI Taxonomy" id="930990"/>
    <lineage>
        <taxon>Eukaryota</taxon>
        <taxon>Fungi</taxon>
        <taxon>Dikarya</taxon>
        <taxon>Basidiomycota</taxon>
        <taxon>Agaricomycotina</taxon>
        <taxon>Agaricomycetes</taxon>
        <taxon>Cantharellales</taxon>
        <taxon>Botryobasidiaceae</taxon>
        <taxon>Botryobasidium</taxon>
    </lineage>
</organism>
<feature type="non-terminal residue" evidence="2">
    <location>
        <position position="244"/>
    </location>
</feature>
<evidence type="ECO:0008006" key="4">
    <source>
        <dbReference type="Google" id="ProtNLM"/>
    </source>
</evidence>
<dbReference type="Gene3D" id="1.10.443.10">
    <property type="entry name" value="Intergrase catalytic core"/>
    <property type="match status" value="1"/>
</dbReference>
<sequence length="244" mass="27674">HDMPIEPTPDSFSFYTVYMSHHIKPRSVESYLSGICNQLEPHFPQTRSVRKDVLVTRTLTGCKKLFTSPIQRKRPLACAEIASLQPQYAASMNHDDLLFFAMLTTGFGGLLRLGELVWPDKKDLHDYRKVTLRHTVHWLPHGFDFTLPGHKADRLFEGSRVVIVDTLTGDDPVAPFKWYLASRDAKFPYNAALWLKADGSIPLRGWFTRRLRAHFPDPNVSGHSMRIGKATNLAEAGTAPHLIQ</sequence>
<name>A0A067M8A9_BOTB1</name>
<dbReference type="Proteomes" id="UP000027195">
    <property type="component" value="Unassembled WGS sequence"/>
</dbReference>
<dbReference type="GO" id="GO:0006310">
    <property type="term" value="P:DNA recombination"/>
    <property type="evidence" value="ECO:0007669"/>
    <property type="project" value="UniProtKB-KW"/>
</dbReference>
<accession>A0A067M8A9</accession>